<feature type="region of interest" description="Disordered" evidence="1">
    <location>
        <begin position="90"/>
        <end position="109"/>
    </location>
</feature>
<evidence type="ECO:0000313" key="2">
    <source>
        <dbReference type="EMBL" id="CAJ1943708.1"/>
    </source>
</evidence>
<feature type="compositionally biased region" description="Polar residues" evidence="1">
    <location>
        <begin position="1"/>
        <end position="20"/>
    </location>
</feature>
<dbReference type="AlphaFoldDB" id="A0AAD2FLY9"/>
<dbReference type="EMBL" id="CAKOGP040001114">
    <property type="protein sequence ID" value="CAJ1943708.1"/>
    <property type="molecule type" value="Genomic_DNA"/>
</dbReference>
<reference evidence="2" key="1">
    <citation type="submission" date="2023-08" db="EMBL/GenBank/DDBJ databases">
        <authorList>
            <person name="Audoor S."/>
            <person name="Bilcke G."/>
        </authorList>
    </citation>
    <scope>NUCLEOTIDE SEQUENCE</scope>
</reference>
<proteinExistence type="predicted"/>
<sequence>MTTTTFRFCCSKNSPQSPSTESKESTCDYWKPSSPKRTRRPDSQEGQQSWASQLRLKKELQAFLAVEESEEVREKFGEVLSNFDKKLLQPKGRQESARQFQNQTEKDRSEYNQALKDQYGPVDHNVSEFLTKHNIQAPNPQKCNTGKIWKIRYEPPNEDKTELTFRLMLGSQTKSRIFYSNVTVAYVKHYLGKGFVEKCIAYGERCSSGGMNQPSFFVPLGDSNLDVAPNHCLLKFQKKWGPDENASLCSRR</sequence>
<comment type="caution">
    <text evidence="2">The sequence shown here is derived from an EMBL/GenBank/DDBJ whole genome shotgun (WGS) entry which is preliminary data.</text>
</comment>
<organism evidence="2 3">
    <name type="scientific">Cylindrotheca closterium</name>
    <dbReference type="NCBI Taxonomy" id="2856"/>
    <lineage>
        <taxon>Eukaryota</taxon>
        <taxon>Sar</taxon>
        <taxon>Stramenopiles</taxon>
        <taxon>Ochrophyta</taxon>
        <taxon>Bacillariophyta</taxon>
        <taxon>Bacillariophyceae</taxon>
        <taxon>Bacillariophycidae</taxon>
        <taxon>Bacillariales</taxon>
        <taxon>Bacillariaceae</taxon>
        <taxon>Cylindrotheca</taxon>
    </lineage>
</organism>
<protein>
    <submittedName>
        <fullName evidence="2">Uncharacterized protein</fullName>
    </submittedName>
</protein>
<gene>
    <name evidence="2" type="ORF">CYCCA115_LOCUS8574</name>
</gene>
<evidence type="ECO:0000313" key="3">
    <source>
        <dbReference type="Proteomes" id="UP001295423"/>
    </source>
</evidence>
<keyword evidence="3" id="KW-1185">Reference proteome</keyword>
<name>A0AAD2FLY9_9STRA</name>
<accession>A0AAD2FLY9</accession>
<feature type="region of interest" description="Disordered" evidence="1">
    <location>
        <begin position="1"/>
        <end position="50"/>
    </location>
</feature>
<dbReference type="Proteomes" id="UP001295423">
    <property type="component" value="Unassembled WGS sequence"/>
</dbReference>
<evidence type="ECO:0000256" key="1">
    <source>
        <dbReference type="SAM" id="MobiDB-lite"/>
    </source>
</evidence>